<dbReference type="Pfam" id="PF02545">
    <property type="entry name" value="Maf"/>
    <property type="match status" value="1"/>
</dbReference>
<dbReference type="VEuPathDB" id="ToxoDB:cyc_08596"/>
<evidence type="ECO:0000313" key="3">
    <source>
        <dbReference type="EMBL" id="OEH76549.1"/>
    </source>
</evidence>
<proteinExistence type="predicted"/>
<keyword evidence="4" id="KW-1185">Reference proteome</keyword>
<name>A0A1D3CZG9_9EIME</name>
<gene>
    <name evidence="3" type="ORF">cyc_08596</name>
</gene>
<organism evidence="3 4">
    <name type="scientific">Cyclospora cayetanensis</name>
    <dbReference type="NCBI Taxonomy" id="88456"/>
    <lineage>
        <taxon>Eukaryota</taxon>
        <taxon>Sar</taxon>
        <taxon>Alveolata</taxon>
        <taxon>Apicomplexa</taxon>
        <taxon>Conoidasida</taxon>
        <taxon>Coccidia</taxon>
        <taxon>Eucoccidiorida</taxon>
        <taxon>Eimeriorina</taxon>
        <taxon>Eimeriidae</taxon>
        <taxon>Cyclospora</taxon>
    </lineage>
</organism>
<dbReference type="Proteomes" id="UP000095192">
    <property type="component" value="Unassembled WGS sequence"/>
</dbReference>
<comment type="caution">
    <text evidence="3">The sequence shown here is derived from an EMBL/GenBank/DDBJ whole genome shotgun (WGS) entry which is preliminary data.</text>
</comment>
<dbReference type="PANTHER" id="PTHR43213:SF5">
    <property type="entry name" value="BIFUNCTIONAL DTTP_UTP PYROPHOSPHATASE_METHYLTRANSFERASE PROTEIN-RELATED"/>
    <property type="match status" value="1"/>
</dbReference>
<dbReference type="SUPFAM" id="SSF52972">
    <property type="entry name" value="ITPase-like"/>
    <property type="match status" value="1"/>
</dbReference>
<protein>
    <submittedName>
        <fullName evidence="3">Septum formation protein</fullName>
    </submittedName>
</protein>
<dbReference type="VEuPathDB" id="ToxoDB:LOC34624274"/>
<dbReference type="EMBL" id="JROU02001419">
    <property type="protein sequence ID" value="OEH76549.1"/>
    <property type="molecule type" value="Genomic_DNA"/>
</dbReference>
<reference evidence="3 4" key="1">
    <citation type="journal article" date="2016" name="BMC Genomics">
        <title>Comparative genomics reveals Cyclospora cayetanensis possesses coccidia-like metabolism and invasion components but unique surface antigens.</title>
        <authorList>
            <person name="Liu S."/>
            <person name="Wang L."/>
            <person name="Zheng H."/>
            <person name="Xu Z."/>
            <person name="Roellig D.M."/>
            <person name="Li N."/>
            <person name="Frace M.A."/>
            <person name="Tang K."/>
            <person name="Arrowood M.J."/>
            <person name="Moss D.M."/>
            <person name="Zhang L."/>
            <person name="Feng Y."/>
            <person name="Xiao L."/>
        </authorList>
    </citation>
    <scope>NUCLEOTIDE SEQUENCE [LARGE SCALE GENOMIC DNA]</scope>
    <source>
        <strain evidence="3 4">CHN_HEN01</strain>
    </source>
</reference>
<evidence type="ECO:0000313" key="4">
    <source>
        <dbReference type="Proteomes" id="UP000095192"/>
    </source>
</evidence>
<comment type="cofactor">
    <cofactor evidence="1">
        <name>a divalent metal cation</name>
        <dbReference type="ChEBI" id="CHEBI:60240"/>
    </cofactor>
</comment>
<accession>A0A1D3CZG9</accession>
<evidence type="ECO:0000256" key="1">
    <source>
        <dbReference type="ARBA" id="ARBA00001968"/>
    </source>
</evidence>
<dbReference type="InterPro" id="IPR003697">
    <property type="entry name" value="Maf-like"/>
</dbReference>
<dbReference type="PANTHER" id="PTHR43213">
    <property type="entry name" value="BIFUNCTIONAL DTTP/UTP PYROPHOSPHATASE/METHYLTRANSFERASE PROTEIN-RELATED"/>
    <property type="match status" value="1"/>
</dbReference>
<dbReference type="GO" id="GO:0047429">
    <property type="term" value="F:nucleoside triphosphate diphosphatase activity"/>
    <property type="evidence" value="ECO:0007669"/>
    <property type="project" value="InterPro"/>
</dbReference>
<dbReference type="InterPro" id="IPR029001">
    <property type="entry name" value="ITPase-like_fam"/>
</dbReference>
<dbReference type="AlphaFoldDB" id="A0A1D3CZG9"/>
<keyword evidence="2" id="KW-0378">Hydrolase</keyword>
<sequence>MAKEESKSLFATLQYLGRGQGETSETANLTSSGGCSCCGHPVVVMASRSPQRSRLFKQHLGVPVELRPSTAQGEAAAFAARMQQIVAADTVVDLEGSLLEQPRDAAEAREMLRLLQGNCHWVHTAVCIYTRAAYEQNQQRRVQQEQPPCQQTLRRGAAAAFVRSTRVEFKPLSDEDIEAYVASKEPLGKAGL</sequence>
<evidence type="ECO:0000256" key="2">
    <source>
        <dbReference type="ARBA" id="ARBA00022801"/>
    </source>
</evidence>
<dbReference type="Gene3D" id="3.90.950.10">
    <property type="match status" value="1"/>
</dbReference>
<dbReference type="InParanoid" id="A0A1D3CZG9"/>